<dbReference type="EMBL" id="HE616745">
    <property type="protein sequence ID" value="CCE91763.1"/>
    <property type="molecule type" value="Genomic_DNA"/>
</dbReference>
<evidence type="ECO:0000313" key="5">
    <source>
        <dbReference type="Proteomes" id="UP000005627"/>
    </source>
</evidence>
<evidence type="ECO:0000256" key="2">
    <source>
        <dbReference type="ARBA" id="ARBA00023242"/>
    </source>
</evidence>
<keyword evidence="5" id="KW-1185">Reference proteome</keyword>
<name>G8ZT19_TORDE</name>
<proteinExistence type="predicted"/>
<organism evidence="4 5">
    <name type="scientific">Torulaspora delbrueckii</name>
    <name type="common">Yeast</name>
    <name type="synonym">Candida colliculosa</name>
    <dbReference type="NCBI Taxonomy" id="4950"/>
    <lineage>
        <taxon>Eukaryota</taxon>
        <taxon>Fungi</taxon>
        <taxon>Dikarya</taxon>
        <taxon>Ascomycota</taxon>
        <taxon>Saccharomycotina</taxon>
        <taxon>Saccharomycetes</taxon>
        <taxon>Saccharomycetales</taxon>
        <taxon>Saccharomycetaceae</taxon>
        <taxon>Torulaspora</taxon>
    </lineage>
</organism>
<feature type="compositionally biased region" description="Acidic residues" evidence="3">
    <location>
        <begin position="136"/>
        <end position="158"/>
    </location>
</feature>
<comment type="subcellular location">
    <subcellularLocation>
        <location evidence="1">Nucleus</location>
    </subcellularLocation>
</comment>
<feature type="region of interest" description="Disordered" evidence="3">
    <location>
        <begin position="121"/>
        <end position="196"/>
    </location>
</feature>
<keyword evidence="2" id="KW-0539">Nucleus</keyword>
<dbReference type="OrthoDB" id="636685at2759"/>
<feature type="compositionally biased region" description="Basic and acidic residues" evidence="3">
    <location>
        <begin position="159"/>
        <end position="169"/>
    </location>
</feature>
<sequence>MSEEQKEAMERLKKSQPRLPISKVRKIARSDPEYIVTAGNAFTAAAFATELFVQSMTEEMIQLAYLSGKTATSKSIRLSYKNLSDCVARKENYSFLEDVVPQTKNLRTLVKENKVRYTTRIEGQQTLPFEEKHEEPDLDPEDEEDLEEDEEHQDPEVEEQLREIEELNRVPDLPDDDRRSESERSDQEDDNGGVEG</sequence>
<dbReference type="Gene3D" id="1.10.20.10">
    <property type="entry name" value="Histone, subunit A"/>
    <property type="match status" value="1"/>
</dbReference>
<evidence type="ECO:0000256" key="3">
    <source>
        <dbReference type="SAM" id="MobiDB-lite"/>
    </source>
</evidence>
<dbReference type="PANTHER" id="PTHR10252:SF54">
    <property type="entry name" value="CHROMATIN ACCESSIBILITY COMPLEX PROTEIN 1"/>
    <property type="match status" value="1"/>
</dbReference>
<dbReference type="AlphaFoldDB" id="G8ZT19"/>
<dbReference type="FunCoup" id="G8ZT19">
    <property type="interactions" value="116"/>
</dbReference>
<evidence type="ECO:0000256" key="1">
    <source>
        <dbReference type="ARBA" id="ARBA00004123"/>
    </source>
</evidence>
<dbReference type="KEGG" id="tdl:TDEL_0D01790"/>
<dbReference type="RefSeq" id="XP_003680974.1">
    <property type="nucleotide sequence ID" value="XM_003680926.1"/>
</dbReference>
<dbReference type="STRING" id="1076872.G8ZT19"/>
<dbReference type="GO" id="GO:0046982">
    <property type="term" value="F:protein heterodimerization activity"/>
    <property type="evidence" value="ECO:0007669"/>
    <property type="project" value="InterPro"/>
</dbReference>
<dbReference type="SUPFAM" id="SSF47113">
    <property type="entry name" value="Histone-fold"/>
    <property type="match status" value="1"/>
</dbReference>
<reference evidence="4 5" key="1">
    <citation type="journal article" date="2011" name="Proc. Natl. Acad. Sci. U.S.A.">
        <title>Evolutionary erosion of yeast sex chromosomes by mating-type switching accidents.</title>
        <authorList>
            <person name="Gordon J.L."/>
            <person name="Armisen D."/>
            <person name="Proux-Wera E."/>
            <person name="Oheigeartaigh S.S."/>
            <person name="Byrne K.P."/>
            <person name="Wolfe K.H."/>
        </authorList>
    </citation>
    <scope>NUCLEOTIDE SEQUENCE [LARGE SCALE GENOMIC DNA]</scope>
    <source>
        <strain evidence="5">ATCC 10662 / CBS 1146 / NBRC 0425 / NCYC 2629 / NRRL Y-866</strain>
    </source>
</reference>
<dbReference type="HOGENOM" id="CLU_086758_0_0_1"/>
<dbReference type="GO" id="GO:0008623">
    <property type="term" value="C:CHRAC"/>
    <property type="evidence" value="ECO:0007669"/>
    <property type="project" value="TreeGrafter"/>
</dbReference>
<feature type="compositionally biased region" description="Acidic residues" evidence="3">
    <location>
        <begin position="186"/>
        <end position="196"/>
    </location>
</feature>
<dbReference type="eggNOG" id="KOG1658">
    <property type="taxonomic scope" value="Eukaryota"/>
</dbReference>
<gene>
    <name evidence="4" type="primary">TDEL0D01790</name>
    <name evidence="4" type="ORF">TDEL_0D01790</name>
</gene>
<dbReference type="InParanoid" id="G8ZT19"/>
<evidence type="ECO:0008006" key="6">
    <source>
        <dbReference type="Google" id="ProtNLM"/>
    </source>
</evidence>
<dbReference type="InterPro" id="IPR009072">
    <property type="entry name" value="Histone-fold"/>
</dbReference>
<dbReference type="GO" id="GO:0006261">
    <property type="term" value="P:DNA-templated DNA replication"/>
    <property type="evidence" value="ECO:0007669"/>
    <property type="project" value="TreeGrafter"/>
</dbReference>
<accession>G8ZT19</accession>
<feature type="compositionally biased region" description="Basic and acidic residues" evidence="3">
    <location>
        <begin position="176"/>
        <end position="185"/>
    </location>
</feature>
<evidence type="ECO:0000313" key="4">
    <source>
        <dbReference type="EMBL" id="CCE91763.1"/>
    </source>
</evidence>
<protein>
    <recommendedName>
        <fullName evidence="6">Transcription factor CBF/NF-Y/archaeal histone domain-containing protein</fullName>
    </recommendedName>
</protein>
<dbReference type="InterPro" id="IPR050568">
    <property type="entry name" value="Transcr_DNA_Rep_Reg"/>
</dbReference>
<dbReference type="GeneID" id="11502198"/>
<dbReference type="Proteomes" id="UP000005627">
    <property type="component" value="Chromosome 4"/>
</dbReference>
<dbReference type="PANTHER" id="PTHR10252">
    <property type="entry name" value="HISTONE-LIKE TRANSCRIPTION FACTOR CCAAT-RELATED"/>
    <property type="match status" value="1"/>
</dbReference>